<dbReference type="PROSITE" id="PS50937">
    <property type="entry name" value="HTH_MERR_2"/>
    <property type="match status" value="1"/>
</dbReference>
<dbReference type="Pfam" id="PF13411">
    <property type="entry name" value="MerR_1"/>
    <property type="match status" value="1"/>
</dbReference>
<keyword evidence="3" id="KW-0804">Transcription</keyword>
<dbReference type="Proteomes" id="UP001589799">
    <property type="component" value="Unassembled WGS sequence"/>
</dbReference>
<dbReference type="SUPFAM" id="SSF46955">
    <property type="entry name" value="Putative DNA-binding domain"/>
    <property type="match status" value="1"/>
</dbReference>
<dbReference type="InterPro" id="IPR009061">
    <property type="entry name" value="DNA-bd_dom_put_sf"/>
</dbReference>
<keyword evidence="1" id="KW-0805">Transcription regulation</keyword>
<evidence type="ECO:0000256" key="3">
    <source>
        <dbReference type="ARBA" id="ARBA00023163"/>
    </source>
</evidence>
<dbReference type="InterPro" id="IPR000551">
    <property type="entry name" value="MerR-type_HTH_dom"/>
</dbReference>
<name>A0ABV6I099_9RHOB</name>
<dbReference type="SMART" id="SM00422">
    <property type="entry name" value="HTH_MERR"/>
    <property type="match status" value="1"/>
</dbReference>
<protein>
    <submittedName>
        <fullName evidence="5">MerR family transcriptional regulator</fullName>
    </submittedName>
</protein>
<evidence type="ECO:0000256" key="2">
    <source>
        <dbReference type="ARBA" id="ARBA00023125"/>
    </source>
</evidence>
<evidence type="ECO:0000259" key="4">
    <source>
        <dbReference type="PROSITE" id="PS50937"/>
    </source>
</evidence>
<evidence type="ECO:0000256" key="1">
    <source>
        <dbReference type="ARBA" id="ARBA00023015"/>
    </source>
</evidence>
<organism evidence="5 6">
    <name type="scientific">Paracoccus niistensis</name>
    <dbReference type="NCBI Taxonomy" id="632935"/>
    <lineage>
        <taxon>Bacteria</taxon>
        <taxon>Pseudomonadati</taxon>
        <taxon>Pseudomonadota</taxon>
        <taxon>Alphaproteobacteria</taxon>
        <taxon>Rhodobacterales</taxon>
        <taxon>Paracoccaceae</taxon>
        <taxon>Paracoccus</taxon>
    </lineage>
</organism>
<dbReference type="InterPro" id="IPR047057">
    <property type="entry name" value="MerR_fam"/>
</dbReference>
<sequence length="99" mass="11293">MNIVEAARASGLIPKAIRYQEEIGLVTPERRPNGYRHFSPDDVHRLKFLSRARQLDFSLQDCRNLLTSRSSANVREIAARHLAQVVERLADLSQLRVAL</sequence>
<evidence type="ECO:0000313" key="5">
    <source>
        <dbReference type="EMBL" id="MFC0339506.1"/>
    </source>
</evidence>
<feature type="domain" description="HTH merR-type" evidence="4">
    <location>
        <begin position="1"/>
        <end position="68"/>
    </location>
</feature>
<proteinExistence type="predicted"/>
<evidence type="ECO:0000313" key="6">
    <source>
        <dbReference type="Proteomes" id="UP001589799"/>
    </source>
</evidence>
<gene>
    <name evidence="5" type="ORF">ACFFII_01850</name>
</gene>
<keyword evidence="2" id="KW-0238">DNA-binding</keyword>
<keyword evidence="6" id="KW-1185">Reference proteome</keyword>
<accession>A0ABV6I099</accession>
<dbReference type="EMBL" id="JBHLWE010000005">
    <property type="protein sequence ID" value="MFC0339506.1"/>
    <property type="molecule type" value="Genomic_DNA"/>
</dbReference>
<dbReference type="Gene3D" id="1.10.1660.10">
    <property type="match status" value="1"/>
</dbReference>
<comment type="caution">
    <text evidence="5">The sequence shown here is derived from an EMBL/GenBank/DDBJ whole genome shotgun (WGS) entry which is preliminary data.</text>
</comment>
<dbReference type="PANTHER" id="PTHR30204:SF94">
    <property type="entry name" value="HEAVY METAL-DEPENDENT TRANSCRIPTIONAL REGULATOR HI_0293-RELATED"/>
    <property type="match status" value="1"/>
</dbReference>
<reference evidence="5 6" key="1">
    <citation type="submission" date="2024-09" db="EMBL/GenBank/DDBJ databases">
        <authorList>
            <person name="Sun Q."/>
            <person name="Mori K."/>
        </authorList>
    </citation>
    <scope>NUCLEOTIDE SEQUENCE [LARGE SCALE GENOMIC DNA]</scope>
    <source>
        <strain evidence="5 6">KCTC 22789</strain>
    </source>
</reference>
<dbReference type="PANTHER" id="PTHR30204">
    <property type="entry name" value="REDOX-CYCLING DRUG-SENSING TRANSCRIPTIONAL ACTIVATOR SOXR"/>
    <property type="match status" value="1"/>
</dbReference>
<dbReference type="RefSeq" id="WP_377697181.1">
    <property type="nucleotide sequence ID" value="NZ_JBHLWE010000005.1"/>
</dbReference>